<comment type="caution">
    <text evidence="4">The sequence shown here is derived from an EMBL/GenBank/DDBJ whole genome shotgun (WGS) entry which is preliminary data.</text>
</comment>
<feature type="chain" id="PRO_5045271954" description="DUF6843 domain-containing protein" evidence="2">
    <location>
        <begin position="25"/>
        <end position="191"/>
    </location>
</feature>
<evidence type="ECO:0000313" key="5">
    <source>
        <dbReference type="Proteomes" id="UP000016534"/>
    </source>
</evidence>
<keyword evidence="5" id="KW-1185">Reference proteome</keyword>
<reference evidence="4" key="2">
    <citation type="submission" date="2013-04" db="EMBL/GenBank/DDBJ databases">
        <title>Genome sequence of Pseudoalteromonas undina.</title>
        <authorList>
            <person name="Xie B.-B."/>
            <person name="Rong J.-C."/>
            <person name="Qin Q.-L."/>
            <person name="Shu Y.-L."/>
            <person name="Zhang Y.-Z."/>
        </authorList>
    </citation>
    <scope>NUCLEOTIDE SEQUENCE</scope>
    <source>
        <strain evidence="4">NCIMB 2128</strain>
    </source>
</reference>
<feature type="compositionally biased region" description="Basic and acidic residues" evidence="1">
    <location>
        <begin position="109"/>
        <end position="122"/>
    </location>
</feature>
<feature type="signal peptide" evidence="2">
    <location>
        <begin position="1"/>
        <end position="24"/>
    </location>
</feature>
<dbReference type="InterPro" id="IPR049293">
    <property type="entry name" value="DUF6843"/>
</dbReference>
<evidence type="ECO:0000256" key="1">
    <source>
        <dbReference type="SAM" id="MobiDB-lite"/>
    </source>
</evidence>
<evidence type="ECO:0000256" key="2">
    <source>
        <dbReference type="SAM" id="SignalP"/>
    </source>
</evidence>
<sequence>MKPIFKAHFLKILFFGSMISLLSACTEVKKSEPVIYLIPENYVGSLYIIFNAPNGHPPKYEDGSRVYEIPPSGILVTQMDANEGWIENNQIQYFEVSNANERTPISEDSSLKDKDTTDDGETRTVYVGGLGESGPIYGCTVINQNFTVGTDAEQTDRKNLFSIYDAIKRKNIDEKLFKGMCKNSKDVTSHQ</sequence>
<feature type="domain" description="DUF6843" evidence="3">
    <location>
        <begin position="32"/>
        <end position="118"/>
    </location>
</feature>
<name>A0ABN0NHD3_9GAMM</name>
<proteinExistence type="predicted"/>
<evidence type="ECO:0000259" key="3">
    <source>
        <dbReference type="Pfam" id="PF20862"/>
    </source>
</evidence>
<protein>
    <recommendedName>
        <fullName evidence="3">DUF6843 domain-containing protein</fullName>
    </recommendedName>
</protein>
<gene>
    <name evidence="4" type="ORF">PUND_07474</name>
</gene>
<evidence type="ECO:0000313" key="4">
    <source>
        <dbReference type="EMBL" id="ERG60933.1"/>
    </source>
</evidence>
<feature type="region of interest" description="Disordered" evidence="1">
    <location>
        <begin position="104"/>
        <end position="123"/>
    </location>
</feature>
<dbReference type="Proteomes" id="UP000016534">
    <property type="component" value="Unassembled WGS sequence"/>
</dbReference>
<organism evidence="4 5">
    <name type="scientific">Pseudoalteromonas undina</name>
    <dbReference type="NCBI Taxonomy" id="43660"/>
    <lineage>
        <taxon>Bacteria</taxon>
        <taxon>Pseudomonadati</taxon>
        <taxon>Pseudomonadota</taxon>
        <taxon>Gammaproteobacteria</taxon>
        <taxon>Alteromonadales</taxon>
        <taxon>Pseudoalteromonadaceae</taxon>
        <taxon>Pseudoalteromonas</taxon>
    </lineage>
</organism>
<dbReference type="EMBL" id="AHCF02000017">
    <property type="protein sequence ID" value="ERG60933.1"/>
    <property type="molecule type" value="Genomic_DNA"/>
</dbReference>
<reference evidence="4" key="1">
    <citation type="journal article" date="2012" name="J. Bacteriol.">
        <title>Genome sequences of type strains of seven species of the marine bacterium Pseudoalteromonas.</title>
        <authorList>
            <person name="Xie B.B."/>
            <person name="Shu Y.L."/>
            <person name="Qin Q.L."/>
            <person name="Rong J.C."/>
            <person name="Zhang X.Y."/>
            <person name="Chen X.L."/>
            <person name="Shi M."/>
            <person name="He H.L."/>
            <person name="Zhou B.C."/>
            <person name="Zhang Y.Z."/>
        </authorList>
    </citation>
    <scope>NUCLEOTIDE SEQUENCE [LARGE SCALE GENOMIC DNA]</scope>
    <source>
        <strain evidence="4">NCIMB 2128</strain>
    </source>
</reference>
<accession>A0ABN0NHD3</accession>
<keyword evidence="2" id="KW-0732">Signal</keyword>
<dbReference type="PROSITE" id="PS51257">
    <property type="entry name" value="PROKAR_LIPOPROTEIN"/>
    <property type="match status" value="1"/>
</dbReference>
<dbReference type="Pfam" id="PF20862">
    <property type="entry name" value="DUF6843"/>
    <property type="match status" value="1"/>
</dbReference>